<dbReference type="Pfam" id="PF00072">
    <property type="entry name" value="Response_reg"/>
    <property type="match status" value="1"/>
</dbReference>
<dbReference type="Proteomes" id="UP000252631">
    <property type="component" value="Unassembled WGS sequence"/>
</dbReference>
<evidence type="ECO:0000313" key="5">
    <source>
        <dbReference type="EMBL" id="SSW91255.1"/>
    </source>
</evidence>
<sequence>MDDGVGAFDCLITDVRMPGLSGLDLQDRLRRISPSTPVIFISADTSAATRARAMTGGAAAFLVKPVDGAVLYGHLRAVLDPGGGGPAGPSDE</sequence>
<evidence type="ECO:0000313" key="4">
    <source>
        <dbReference type="EMBL" id="RED33179.1"/>
    </source>
</evidence>
<dbReference type="EMBL" id="QRDT01000011">
    <property type="protein sequence ID" value="RED33179.1"/>
    <property type="molecule type" value="Genomic_DNA"/>
</dbReference>
<dbReference type="GO" id="GO:0000160">
    <property type="term" value="P:phosphorelay signal transduction system"/>
    <property type="evidence" value="ECO:0007669"/>
    <property type="project" value="InterPro"/>
</dbReference>
<evidence type="ECO:0000313" key="7">
    <source>
        <dbReference type="Proteomes" id="UP000256343"/>
    </source>
</evidence>
<dbReference type="EMBL" id="UFQQ01000011">
    <property type="protein sequence ID" value="SSW91255.1"/>
    <property type="molecule type" value="Genomic_DNA"/>
</dbReference>
<dbReference type="Proteomes" id="UP000256343">
    <property type="component" value="Unassembled WGS sequence"/>
</dbReference>
<name>A0A336JNE4_9BRAD</name>
<keyword evidence="7" id="KW-1185">Reference proteome</keyword>
<dbReference type="InterPro" id="IPR001789">
    <property type="entry name" value="Sig_transdc_resp-reg_receiver"/>
</dbReference>
<protein>
    <submittedName>
        <fullName evidence="5">Response regulator receiver domain-containing protein</fullName>
    </submittedName>
</protein>
<dbReference type="PANTHER" id="PTHR44591">
    <property type="entry name" value="STRESS RESPONSE REGULATOR PROTEIN 1"/>
    <property type="match status" value="1"/>
</dbReference>
<gene>
    <name evidence="4" type="ORF">BJ125_11116</name>
    <name evidence="5" type="ORF">SAMN05892882_11116</name>
</gene>
<evidence type="ECO:0000313" key="6">
    <source>
        <dbReference type="Proteomes" id="UP000252631"/>
    </source>
</evidence>
<proteinExistence type="predicted"/>
<reference evidence="4 7" key="2">
    <citation type="submission" date="2018-07" db="EMBL/GenBank/DDBJ databases">
        <title>Genomic Encyclopedia of Archaeal and Bacterial Type Strains, Phase II (KMG-II): from individual species to whole genera.</title>
        <authorList>
            <person name="Goeker M."/>
        </authorList>
    </citation>
    <scope>NUCLEOTIDE SEQUENCE [LARGE SCALE GENOMIC DNA]</scope>
    <source>
        <strain evidence="4 7">JA575</strain>
    </source>
</reference>
<reference evidence="5 6" key="1">
    <citation type="submission" date="2017-08" db="EMBL/GenBank/DDBJ databases">
        <authorList>
            <person name="de Groot N.N."/>
        </authorList>
    </citation>
    <scope>NUCLEOTIDE SEQUENCE [LARGE SCALE GENOMIC DNA]</scope>
    <source>
        <strain evidence="5 6">JA575</strain>
    </source>
</reference>
<accession>A0A336JNE4</accession>
<dbReference type="InterPro" id="IPR050595">
    <property type="entry name" value="Bact_response_regulator"/>
</dbReference>
<dbReference type="SUPFAM" id="SSF52172">
    <property type="entry name" value="CheY-like"/>
    <property type="match status" value="1"/>
</dbReference>
<dbReference type="InterPro" id="IPR011006">
    <property type="entry name" value="CheY-like_superfamily"/>
</dbReference>
<feature type="modified residue" description="4-aspartylphosphate" evidence="2">
    <location>
        <position position="14"/>
    </location>
</feature>
<evidence type="ECO:0000259" key="3">
    <source>
        <dbReference type="PROSITE" id="PS50110"/>
    </source>
</evidence>
<dbReference type="AlphaFoldDB" id="A0A336JNE4"/>
<keyword evidence="1 2" id="KW-0597">Phosphoprotein</keyword>
<dbReference type="Gene3D" id="3.40.50.2300">
    <property type="match status" value="1"/>
</dbReference>
<dbReference type="PANTHER" id="PTHR44591:SF25">
    <property type="entry name" value="CHEMOTAXIS TWO-COMPONENT RESPONSE REGULATOR"/>
    <property type="match status" value="1"/>
</dbReference>
<evidence type="ECO:0000256" key="2">
    <source>
        <dbReference type="PROSITE-ProRule" id="PRU00169"/>
    </source>
</evidence>
<organism evidence="5 6">
    <name type="scientific">Rhodopseudomonas pentothenatexigens</name>
    <dbReference type="NCBI Taxonomy" id="999699"/>
    <lineage>
        <taxon>Bacteria</taxon>
        <taxon>Pseudomonadati</taxon>
        <taxon>Pseudomonadota</taxon>
        <taxon>Alphaproteobacteria</taxon>
        <taxon>Hyphomicrobiales</taxon>
        <taxon>Nitrobacteraceae</taxon>
        <taxon>Rhodopseudomonas</taxon>
    </lineage>
</organism>
<dbReference type="PROSITE" id="PS50110">
    <property type="entry name" value="RESPONSE_REGULATORY"/>
    <property type="match status" value="1"/>
</dbReference>
<evidence type="ECO:0000256" key="1">
    <source>
        <dbReference type="ARBA" id="ARBA00022553"/>
    </source>
</evidence>
<feature type="domain" description="Response regulatory" evidence="3">
    <location>
        <begin position="1"/>
        <end position="79"/>
    </location>
</feature>